<keyword evidence="5" id="KW-1185">Reference proteome</keyword>
<sequence>MEKAFHPSFRLNGRNLSYEDLTEVAYSLVKEGEPYQKDAGNFLLDWCDAHDFVPQQTSGSTGTPKKMQLTKQAMVNAALETGQALDLSAETVALCPLSCASIAGRMMLVRAMVLGWNLYLLRPDSRPLDQYQGVADFVPMVPLQLKNSLPHIHRVKKVIVGGAPVPEELLRDLPDGRTEIWETYGMSETSSHIALRQLSPRQTAGENSEGLPPFRTLEGIHCSLDDRECLVIDAPSRLEAPLVTNDLVTLLSEREFFWLGRADRAINSGGIKLHPEQLERRLSGILDQPYFLAGLPHPELGDELVLVAEGETLAIPEEDLLGGVQWDSEYERPRKVLLSTKFVRTPSGKVDRIKTLESLKK</sequence>
<evidence type="ECO:0000313" key="4">
    <source>
        <dbReference type="EMBL" id="SFR45707.1"/>
    </source>
</evidence>
<accession>A0A1I6GUG4</accession>
<evidence type="ECO:0000259" key="3">
    <source>
        <dbReference type="Pfam" id="PF00501"/>
    </source>
</evidence>
<protein>
    <submittedName>
        <fullName evidence="4">O-succinylbenzoic acid--CoA ligase</fullName>
    </submittedName>
</protein>
<dbReference type="RefSeq" id="WP_092982213.1">
    <property type="nucleotide sequence ID" value="NZ_FOYQ01000002.1"/>
</dbReference>
<dbReference type="AlphaFoldDB" id="A0A1I6GUG4"/>
<evidence type="ECO:0000256" key="2">
    <source>
        <dbReference type="ARBA" id="ARBA00022598"/>
    </source>
</evidence>
<gene>
    <name evidence="4" type="ORF">SAMN04490243_1729</name>
</gene>
<dbReference type="SUPFAM" id="SSF56801">
    <property type="entry name" value="Acetyl-CoA synthetase-like"/>
    <property type="match status" value="1"/>
</dbReference>
<keyword evidence="2 4" id="KW-0436">Ligase</keyword>
<organism evidence="4 5">
    <name type="scientific">Robiginitalea myxolifaciens</name>
    <dbReference type="NCBI Taxonomy" id="400055"/>
    <lineage>
        <taxon>Bacteria</taxon>
        <taxon>Pseudomonadati</taxon>
        <taxon>Bacteroidota</taxon>
        <taxon>Flavobacteriia</taxon>
        <taxon>Flavobacteriales</taxon>
        <taxon>Flavobacteriaceae</taxon>
        <taxon>Robiginitalea</taxon>
    </lineage>
</organism>
<dbReference type="OrthoDB" id="8870348at2"/>
<evidence type="ECO:0000256" key="1">
    <source>
        <dbReference type="ARBA" id="ARBA00006432"/>
    </source>
</evidence>
<dbReference type="InterPro" id="IPR000873">
    <property type="entry name" value="AMP-dep_synth/lig_dom"/>
</dbReference>
<dbReference type="Gene3D" id="3.30.300.30">
    <property type="match status" value="1"/>
</dbReference>
<dbReference type="InterPro" id="IPR045851">
    <property type="entry name" value="AMP-bd_C_sf"/>
</dbReference>
<evidence type="ECO:0000313" key="5">
    <source>
        <dbReference type="Proteomes" id="UP000199534"/>
    </source>
</evidence>
<comment type="similarity">
    <text evidence="1">Belongs to the ATP-dependent AMP-binding enzyme family.</text>
</comment>
<reference evidence="4 5" key="1">
    <citation type="submission" date="2016-10" db="EMBL/GenBank/DDBJ databases">
        <authorList>
            <person name="de Groot N.N."/>
        </authorList>
    </citation>
    <scope>NUCLEOTIDE SEQUENCE [LARGE SCALE GENOMIC DNA]</scope>
    <source>
        <strain evidence="4 5">DSM 21019</strain>
    </source>
</reference>
<dbReference type="STRING" id="400055.SAMN04490243_1729"/>
<dbReference type="PANTHER" id="PTHR43201">
    <property type="entry name" value="ACYL-COA SYNTHETASE"/>
    <property type="match status" value="1"/>
</dbReference>
<feature type="domain" description="AMP-dependent synthetase/ligase" evidence="3">
    <location>
        <begin position="55"/>
        <end position="204"/>
    </location>
</feature>
<dbReference type="EMBL" id="FOYQ01000002">
    <property type="protein sequence ID" value="SFR45707.1"/>
    <property type="molecule type" value="Genomic_DNA"/>
</dbReference>
<dbReference type="GO" id="GO:0031956">
    <property type="term" value="F:medium-chain fatty acid-CoA ligase activity"/>
    <property type="evidence" value="ECO:0007669"/>
    <property type="project" value="TreeGrafter"/>
</dbReference>
<dbReference type="PANTHER" id="PTHR43201:SF5">
    <property type="entry name" value="MEDIUM-CHAIN ACYL-COA LIGASE ACSF2, MITOCHONDRIAL"/>
    <property type="match status" value="1"/>
</dbReference>
<dbReference type="GO" id="GO:0006631">
    <property type="term" value="P:fatty acid metabolic process"/>
    <property type="evidence" value="ECO:0007669"/>
    <property type="project" value="TreeGrafter"/>
</dbReference>
<dbReference type="Pfam" id="PF00501">
    <property type="entry name" value="AMP-binding"/>
    <property type="match status" value="1"/>
</dbReference>
<proteinExistence type="inferred from homology"/>
<dbReference type="Proteomes" id="UP000199534">
    <property type="component" value="Unassembled WGS sequence"/>
</dbReference>
<dbReference type="InterPro" id="IPR042099">
    <property type="entry name" value="ANL_N_sf"/>
</dbReference>
<name>A0A1I6GUG4_9FLAO</name>
<dbReference type="Gene3D" id="3.40.50.12780">
    <property type="entry name" value="N-terminal domain of ligase-like"/>
    <property type="match status" value="1"/>
</dbReference>